<dbReference type="AlphaFoldDB" id="A0A846TRL0"/>
<evidence type="ECO:0000313" key="20">
    <source>
        <dbReference type="EMBL" id="NKE38145.1"/>
    </source>
</evidence>
<sequence>MLLKKKKKDVAKNTNFFKEISQASQTEAITKLESSLAGLRRSEVEDKEKIYGKNVFARKGFIWYKRLFANIANPFVIILFIIFIYNLISYFVINANNADERISDLWSAIIVIVMIVLSVGISYFQDFRSYKSSEKLRELVETTASVFRFSKKNPEYKANLKDLNSVSKYTKEILIEELVPGDIIFLSSGDMVPADVRILSSVDLFINQASLTGEALPVEKHAKYSPVNPKRVSNILEFQNLCFMGTSVVSGGAIALVVATGTSSYFGTIASSITAKRPTTSFNKGIKKTSYILVGFMAVIVPIIFIVNAFMKHDALAALIFSISVAVSLTPEMLPMIVSANLARGAVRLSKKKVIVKNLSSMQNFGAMDILCTDKTGTLTEDKIELVKHLDAKGKESEKVLEMAYLNSFFQTGLKNNIDKTIIEHIKSRHDKIIGMPYTKIDEIPFDFARRRMSVVVAKDKATDTLITKGAVEEILKICQDVEIDGKIVPLDKAIKENVLALSKELNAEGLRVIAIGSRDYKHTNHVYKIKDESKLTLLGYIGFFDVPKKSAISAIKTLKSHGVDVKILTGDNEIVTRAICNKVGLDPKTPLLGTEIDSMSDKKLRELAVNTTIFAKMNPLQKARIIDILKLKGHTVGFLGDGINDAVALHHADVSISVNSATDIAKEASDIILLEKDLDVLEQGVVGGRITFGNILKYIKITISSNFGNALSLLVASFWLPFFPMVAIQILLQNLLYDISQLSIPWDNVDQEFIAKPQKWNSKSIIPFALWNGPLSSIFDITTFLFMGYAFNVFDHFNDPYYLGLFQAGWFIVGITTQTLIFHLLRTPKIPFIQSIASWPVLIVTGLITVIGIAIPFTPLGHNIGFVNLSGIYFAYLAGVVVLYFILSQLWKMLYIKITKSWI</sequence>
<keyword evidence="21" id="KW-1185">Reference proteome</keyword>
<dbReference type="SUPFAM" id="SSF81665">
    <property type="entry name" value="Calcium ATPase, transmembrane domain M"/>
    <property type="match status" value="1"/>
</dbReference>
<dbReference type="PRINTS" id="PR01836">
    <property type="entry name" value="MGATPASE"/>
</dbReference>
<dbReference type="SMART" id="SM00831">
    <property type="entry name" value="Cation_ATPase_N"/>
    <property type="match status" value="1"/>
</dbReference>
<keyword evidence="12" id="KW-0460">Magnesium</keyword>
<dbReference type="SUPFAM" id="SSF81653">
    <property type="entry name" value="Calcium ATPase, transduction domain A"/>
    <property type="match status" value="1"/>
</dbReference>
<dbReference type="EC" id="7.2.2.14" evidence="4"/>
<evidence type="ECO:0000256" key="12">
    <source>
        <dbReference type="ARBA" id="ARBA00022842"/>
    </source>
</evidence>
<evidence type="ECO:0000256" key="18">
    <source>
        <dbReference type="SAM" id="Phobius"/>
    </source>
</evidence>
<dbReference type="Gene3D" id="3.40.1110.10">
    <property type="entry name" value="Calcium-transporting ATPase, cytoplasmic domain N"/>
    <property type="match status" value="1"/>
</dbReference>
<comment type="function">
    <text evidence="1">Mediates magnesium influx to the cytosol.</text>
</comment>
<dbReference type="SFLD" id="SFLDG00002">
    <property type="entry name" value="C1.7:_P-type_atpase_like"/>
    <property type="match status" value="1"/>
</dbReference>
<feature type="transmembrane region" description="Helical" evidence="18">
    <location>
        <begin position="67"/>
        <end position="93"/>
    </location>
</feature>
<dbReference type="NCBIfam" id="TIGR01494">
    <property type="entry name" value="ATPase_P-type"/>
    <property type="match status" value="2"/>
</dbReference>
<keyword evidence="11" id="KW-0067">ATP-binding</keyword>
<feature type="domain" description="Cation-transporting P-type ATPase N-terminal" evidence="19">
    <location>
        <begin position="19"/>
        <end position="91"/>
    </location>
</feature>
<dbReference type="InterPro" id="IPR044492">
    <property type="entry name" value="P_typ_ATPase_HD_dom"/>
</dbReference>
<evidence type="ECO:0000256" key="10">
    <source>
        <dbReference type="ARBA" id="ARBA00022741"/>
    </source>
</evidence>
<keyword evidence="10" id="KW-0547">Nucleotide-binding</keyword>
<dbReference type="GO" id="GO:0015444">
    <property type="term" value="F:P-type magnesium transporter activity"/>
    <property type="evidence" value="ECO:0007669"/>
    <property type="project" value="UniProtKB-EC"/>
</dbReference>
<feature type="transmembrane region" description="Helical" evidence="18">
    <location>
        <begin position="802"/>
        <end position="826"/>
    </location>
</feature>
<evidence type="ECO:0000256" key="2">
    <source>
        <dbReference type="ARBA" id="ARBA00004429"/>
    </source>
</evidence>
<keyword evidence="6" id="KW-1003">Cell membrane</keyword>
<dbReference type="SFLD" id="SFLDF00027">
    <property type="entry name" value="p-type_atpase"/>
    <property type="match status" value="1"/>
</dbReference>
<keyword evidence="9 18" id="KW-0812">Transmembrane</keyword>
<dbReference type="NCBIfam" id="TIGR01524">
    <property type="entry name" value="ATPase-IIIB_Mg"/>
    <property type="match status" value="1"/>
</dbReference>
<evidence type="ECO:0000256" key="11">
    <source>
        <dbReference type="ARBA" id="ARBA00022840"/>
    </source>
</evidence>
<dbReference type="InterPro" id="IPR006415">
    <property type="entry name" value="P-type_ATPase_IIIB"/>
</dbReference>
<keyword evidence="8" id="KW-0597">Phosphoprotein</keyword>
<dbReference type="InterPro" id="IPR036412">
    <property type="entry name" value="HAD-like_sf"/>
</dbReference>
<feature type="transmembrane region" description="Helical" evidence="18">
    <location>
        <begin position="711"/>
        <end position="733"/>
    </location>
</feature>
<dbReference type="Gene3D" id="3.40.50.1000">
    <property type="entry name" value="HAD superfamily/HAD-like"/>
    <property type="match status" value="1"/>
</dbReference>
<dbReference type="PANTHER" id="PTHR42861">
    <property type="entry name" value="CALCIUM-TRANSPORTING ATPASE"/>
    <property type="match status" value="1"/>
</dbReference>
<evidence type="ECO:0000256" key="4">
    <source>
        <dbReference type="ARBA" id="ARBA00012786"/>
    </source>
</evidence>
<dbReference type="Pfam" id="PF00690">
    <property type="entry name" value="Cation_ATPase_N"/>
    <property type="match status" value="1"/>
</dbReference>
<dbReference type="Proteomes" id="UP000584587">
    <property type="component" value="Unassembled WGS sequence"/>
</dbReference>
<evidence type="ECO:0000256" key="9">
    <source>
        <dbReference type="ARBA" id="ARBA00022692"/>
    </source>
</evidence>
<dbReference type="SFLD" id="SFLDS00003">
    <property type="entry name" value="Haloacid_Dehalogenase"/>
    <property type="match status" value="1"/>
</dbReference>
<dbReference type="Gene3D" id="2.70.150.10">
    <property type="entry name" value="Calcium-transporting ATPase, cytoplasmic transduction domain A"/>
    <property type="match status" value="1"/>
</dbReference>
<keyword evidence="14 18" id="KW-1133">Transmembrane helix</keyword>
<evidence type="ECO:0000256" key="16">
    <source>
        <dbReference type="ARBA" id="ARBA00029806"/>
    </source>
</evidence>
<reference evidence="20 21" key="1">
    <citation type="submission" date="2020-04" db="EMBL/GenBank/DDBJ databases">
        <title>Complete genome sequence of Spiroplasma platyhelix ATCC 51748, an insect isolate.</title>
        <authorList>
            <person name="Green E.A."/>
            <person name="Klassen J.L."/>
        </authorList>
    </citation>
    <scope>NUCLEOTIDE SEQUENCE [LARGE SCALE GENOMIC DNA]</scope>
    <source>
        <strain evidence="20 21">PALS-1</strain>
    </source>
</reference>
<feature type="transmembrane region" description="Helical" evidence="18">
    <location>
        <begin position="838"/>
        <end position="859"/>
    </location>
</feature>
<feature type="transmembrane region" description="Helical" evidence="18">
    <location>
        <begin position="291"/>
        <end position="311"/>
    </location>
</feature>
<dbReference type="Gene3D" id="1.20.1110.10">
    <property type="entry name" value="Calcium-transporting ATPase, transmembrane domain"/>
    <property type="match status" value="1"/>
</dbReference>
<dbReference type="CDD" id="cd02077">
    <property type="entry name" value="P-type_ATPase_Mg"/>
    <property type="match status" value="1"/>
</dbReference>
<comment type="subcellular location">
    <subcellularLocation>
        <location evidence="2">Cell inner membrane</location>
        <topology evidence="2">Multi-pass membrane protein</topology>
    </subcellularLocation>
</comment>
<dbReference type="RefSeq" id="WP_168104625.1">
    <property type="nucleotide sequence ID" value="NZ_CP051215.1"/>
</dbReference>
<accession>A0A846TRL0</accession>
<protein>
    <recommendedName>
        <fullName evidence="5">Magnesium-transporting ATPase, P-type 1</fullName>
        <ecNumber evidence="4">7.2.2.14</ecNumber>
    </recommendedName>
    <alternativeName>
        <fullName evidence="16">Mg(2+) transport ATPase, P-type 1</fullName>
    </alternativeName>
</protein>
<comment type="similarity">
    <text evidence="3">Belongs to the cation transport ATPase (P-type) (TC 3.A.3) family. Type IIIB subfamily.</text>
</comment>
<comment type="caution">
    <text evidence="20">The sequence shown here is derived from an EMBL/GenBank/DDBJ whole genome shotgun (WGS) entry which is preliminary data.</text>
</comment>
<organism evidence="20 21">
    <name type="scientific">Spiroplasma platyhelix PALS-1</name>
    <dbReference type="NCBI Taxonomy" id="1276218"/>
    <lineage>
        <taxon>Bacteria</taxon>
        <taxon>Bacillati</taxon>
        <taxon>Mycoplasmatota</taxon>
        <taxon>Mollicutes</taxon>
        <taxon>Entomoplasmatales</taxon>
        <taxon>Spiroplasmataceae</taxon>
        <taxon>Spiroplasma</taxon>
    </lineage>
</organism>
<dbReference type="SUPFAM" id="SSF56784">
    <property type="entry name" value="HAD-like"/>
    <property type="match status" value="1"/>
</dbReference>
<evidence type="ECO:0000259" key="19">
    <source>
        <dbReference type="SMART" id="SM00831"/>
    </source>
</evidence>
<dbReference type="InterPro" id="IPR004014">
    <property type="entry name" value="ATPase_P-typ_cation-transptr_N"/>
</dbReference>
<feature type="transmembrane region" description="Helical" evidence="18">
    <location>
        <begin position="865"/>
        <end position="888"/>
    </location>
</feature>
<evidence type="ECO:0000256" key="6">
    <source>
        <dbReference type="ARBA" id="ARBA00022475"/>
    </source>
</evidence>
<dbReference type="NCBIfam" id="NF011702">
    <property type="entry name" value="PRK15122.1"/>
    <property type="match status" value="1"/>
</dbReference>
<dbReference type="SUPFAM" id="SSF81660">
    <property type="entry name" value="Metal cation-transporting ATPase, ATP-binding domain N"/>
    <property type="match status" value="1"/>
</dbReference>
<evidence type="ECO:0000256" key="13">
    <source>
        <dbReference type="ARBA" id="ARBA00022967"/>
    </source>
</evidence>
<dbReference type="GO" id="GO:0005524">
    <property type="term" value="F:ATP binding"/>
    <property type="evidence" value="ECO:0007669"/>
    <property type="project" value="UniProtKB-KW"/>
</dbReference>
<evidence type="ECO:0000256" key="7">
    <source>
        <dbReference type="ARBA" id="ARBA00022519"/>
    </source>
</evidence>
<evidence type="ECO:0000256" key="5">
    <source>
        <dbReference type="ARBA" id="ARBA00013555"/>
    </source>
</evidence>
<keyword evidence="7" id="KW-0997">Cell inner membrane</keyword>
<dbReference type="InterPro" id="IPR023214">
    <property type="entry name" value="HAD_sf"/>
</dbReference>
<gene>
    <name evidence="20" type="primary">mgtA</name>
    <name evidence="20" type="ORF">HER12_00025</name>
</gene>
<evidence type="ECO:0000313" key="21">
    <source>
        <dbReference type="Proteomes" id="UP000584587"/>
    </source>
</evidence>
<feature type="transmembrane region" description="Helical" evidence="18">
    <location>
        <begin position="105"/>
        <end position="124"/>
    </location>
</feature>
<dbReference type="GO" id="GO:0016887">
    <property type="term" value="F:ATP hydrolysis activity"/>
    <property type="evidence" value="ECO:0007669"/>
    <property type="project" value="InterPro"/>
</dbReference>
<dbReference type="InterPro" id="IPR023299">
    <property type="entry name" value="ATPase_P-typ_cyto_dom_N"/>
</dbReference>
<comment type="catalytic activity">
    <reaction evidence="17">
        <text>Mg(2+)(out) + ATP + H2O = Mg(2+)(in) + ADP + phosphate + H(+)</text>
        <dbReference type="Rhea" id="RHEA:10260"/>
        <dbReference type="ChEBI" id="CHEBI:15377"/>
        <dbReference type="ChEBI" id="CHEBI:15378"/>
        <dbReference type="ChEBI" id="CHEBI:18420"/>
        <dbReference type="ChEBI" id="CHEBI:30616"/>
        <dbReference type="ChEBI" id="CHEBI:43474"/>
        <dbReference type="ChEBI" id="CHEBI:456216"/>
        <dbReference type="EC" id="7.2.2.14"/>
    </reaction>
</comment>
<evidence type="ECO:0000256" key="1">
    <source>
        <dbReference type="ARBA" id="ARBA00003954"/>
    </source>
</evidence>
<dbReference type="GO" id="GO:0005886">
    <property type="term" value="C:plasma membrane"/>
    <property type="evidence" value="ECO:0007669"/>
    <property type="project" value="UniProtKB-SubCell"/>
</dbReference>
<dbReference type="InterPro" id="IPR023298">
    <property type="entry name" value="ATPase_P-typ_TM_dom_sf"/>
</dbReference>
<dbReference type="EMBL" id="JAAVVK010000001">
    <property type="protein sequence ID" value="NKE38145.1"/>
    <property type="molecule type" value="Genomic_DNA"/>
</dbReference>
<name>A0A846TRL0_9MOLU</name>
<evidence type="ECO:0000256" key="17">
    <source>
        <dbReference type="ARBA" id="ARBA00047295"/>
    </source>
</evidence>
<evidence type="ECO:0000256" key="14">
    <source>
        <dbReference type="ARBA" id="ARBA00022989"/>
    </source>
</evidence>
<dbReference type="InterPro" id="IPR008250">
    <property type="entry name" value="ATPase_P-typ_transduc_dom_A_sf"/>
</dbReference>
<evidence type="ECO:0000256" key="3">
    <source>
        <dbReference type="ARBA" id="ARBA00008746"/>
    </source>
</evidence>
<dbReference type="InterPro" id="IPR018303">
    <property type="entry name" value="ATPase_P-typ_P_site"/>
</dbReference>
<dbReference type="Pfam" id="PF13246">
    <property type="entry name" value="Cation_ATPase"/>
    <property type="match status" value="1"/>
</dbReference>
<proteinExistence type="inferred from homology"/>
<evidence type="ECO:0000256" key="8">
    <source>
        <dbReference type="ARBA" id="ARBA00022553"/>
    </source>
</evidence>
<dbReference type="Pfam" id="PF00689">
    <property type="entry name" value="Cation_ATPase_C"/>
    <property type="match status" value="1"/>
</dbReference>
<keyword evidence="15 18" id="KW-0472">Membrane</keyword>
<dbReference type="PROSITE" id="PS00154">
    <property type="entry name" value="ATPASE_E1_E2"/>
    <property type="match status" value="1"/>
</dbReference>
<dbReference type="InterPro" id="IPR006068">
    <property type="entry name" value="ATPase_P-typ_cation-transptr_C"/>
</dbReference>
<dbReference type="InterPro" id="IPR059000">
    <property type="entry name" value="ATPase_P-type_domA"/>
</dbReference>
<evidence type="ECO:0000256" key="15">
    <source>
        <dbReference type="ARBA" id="ARBA00023136"/>
    </source>
</evidence>
<feature type="transmembrane region" description="Helical" evidence="18">
    <location>
        <begin position="317"/>
        <end position="343"/>
    </location>
</feature>
<dbReference type="Pfam" id="PF00122">
    <property type="entry name" value="E1-E2_ATPase"/>
    <property type="match status" value="1"/>
</dbReference>
<keyword evidence="13" id="KW-1278">Translocase</keyword>
<dbReference type="InterPro" id="IPR001757">
    <property type="entry name" value="P_typ_ATPase"/>
</dbReference>